<feature type="transmembrane region" description="Helical" evidence="2">
    <location>
        <begin position="32"/>
        <end position="49"/>
    </location>
</feature>
<evidence type="ECO:0000256" key="2">
    <source>
        <dbReference type="SAM" id="Phobius"/>
    </source>
</evidence>
<evidence type="ECO:0000256" key="1">
    <source>
        <dbReference type="ARBA" id="ARBA00007362"/>
    </source>
</evidence>
<dbReference type="InterPro" id="IPR037185">
    <property type="entry name" value="EmrE-like"/>
</dbReference>
<protein>
    <submittedName>
        <fullName evidence="4">DMT family transporter</fullName>
    </submittedName>
</protein>
<organism evidence="4 5">
    <name type="scientific">Ruthenibacterium lactatiformans</name>
    <dbReference type="NCBI Taxonomy" id="1550024"/>
    <lineage>
        <taxon>Bacteria</taxon>
        <taxon>Bacillati</taxon>
        <taxon>Bacillota</taxon>
        <taxon>Clostridia</taxon>
        <taxon>Eubacteriales</taxon>
        <taxon>Oscillospiraceae</taxon>
        <taxon>Ruthenibacterium</taxon>
    </lineage>
</organism>
<dbReference type="RefSeq" id="WP_154523942.1">
    <property type="nucleotide sequence ID" value="NZ_VUNJ01000024.1"/>
</dbReference>
<dbReference type="Pfam" id="PF00892">
    <property type="entry name" value="EamA"/>
    <property type="match status" value="1"/>
</dbReference>
<feature type="transmembrane region" description="Helical" evidence="2">
    <location>
        <begin position="61"/>
        <end position="78"/>
    </location>
</feature>
<accession>A0A6I2UBA0</accession>
<feature type="domain" description="EamA" evidence="3">
    <location>
        <begin position="34"/>
        <end position="101"/>
    </location>
</feature>
<dbReference type="GO" id="GO:0016020">
    <property type="term" value="C:membrane"/>
    <property type="evidence" value="ECO:0007669"/>
    <property type="project" value="InterPro"/>
</dbReference>
<evidence type="ECO:0000259" key="3">
    <source>
        <dbReference type="Pfam" id="PF00892"/>
    </source>
</evidence>
<feature type="transmembrane region" description="Helical" evidence="2">
    <location>
        <begin position="84"/>
        <end position="101"/>
    </location>
</feature>
<keyword evidence="2" id="KW-0472">Membrane</keyword>
<dbReference type="EMBL" id="VUNJ01000024">
    <property type="protein sequence ID" value="MST93318.1"/>
    <property type="molecule type" value="Genomic_DNA"/>
</dbReference>
<keyword evidence="2" id="KW-1133">Transmembrane helix</keyword>
<gene>
    <name evidence="4" type="ORF">FYJ76_15500</name>
</gene>
<dbReference type="AlphaFoldDB" id="A0A6I2UBA0"/>
<dbReference type="Proteomes" id="UP000431913">
    <property type="component" value="Unassembled WGS sequence"/>
</dbReference>
<dbReference type="InterPro" id="IPR000620">
    <property type="entry name" value="EamA_dom"/>
</dbReference>
<feature type="non-terminal residue" evidence="4">
    <location>
        <position position="1"/>
    </location>
</feature>
<keyword evidence="2" id="KW-0812">Transmembrane</keyword>
<dbReference type="SUPFAM" id="SSF103481">
    <property type="entry name" value="Multidrug resistance efflux transporter EmrE"/>
    <property type="match status" value="1"/>
</dbReference>
<comment type="caution">
    <text evidence="4">The sequence shown here is derived from an EMBL/GenBank/DDBJ whole genome shotgun (WGS) entry which is preliminary data.</text>
</comment>
<evidence type="ECO:0000313" key="5">
    <source>
        <dbReference type="Proteomes" id="UP000431913"/>
    </source>
</evidence>
<name>A0A6I2UBA0_9FIRM</name>
<reference evidence="4 5" key="1">
    <citation type="submission" date="2019-08" db="EMBL/GenBank/DDBJ databases">
        <title>In-depth cultivation of the pig gut microbiome towards novel bacterial diversity and tailored functional studies.</title>
        <authorList>
            <person name="Wylensek D."/>
            <person name="Hitch T.C.A."/>
            <person name="Clavel T."/>
        </authorList>
    </citation>
    <scope>NUCLEOTIDE SEQUENCE [LARGE SCALE GENOMIC DNA]</scope>
    <source>
        <strain evidence="4 5">WCA3-601-WT-6J</strain>
    </source>
</reference>
<evidence type="ECO:0000313" key="4">
    <source>
        <dbReference type="EMBL" id="MST93318.1"/>
    </source>
</evidence>
<proteinExistence type="inferred from homology"/>
<sequence length="148" mass="16987">TVTVSIHGRLQVQGFSRVFPFFLALIIPQKRRYFLISRGLFLFSGHYIMAQKNLGAAKTSAFYSVAPFLGVGFSFIILGERPTFQFYIALGIMIISTLLMIKDTLGNEKLYNGYVHIHQHKHGRIVHTHEHRHFVYNPMHIHNHSHAG</sequence>
<comment type="similarity">
    <text evidence="1">Belongs to the EamA transporter family.</text>
</comment>